<gene>
    <name evidence="2" type="ORF">AGLY_003753</name>
</gene>
<keyword evidence="1" id="KW-0472">Membrane</keyword>
<organism evidence="2 3">
    <name type="scientific">Aphis glycines</name>
    <name type="common">Soybean aphid</name>
    <dbReference type="NCBI Taxonomy" id="307491"/>
    <lineage>
        <taxon>Eukaryota</taxon>
        <taxon>Metazoa</taxon>
        <taxon>Ecdysozoa</taxon>
        <taxon>Arthropoda</taxon>
        <taxon>Hexapoda</taxon>
        <taxon>Insecta</taxon>
        <taxon>Pterygota</taxon>
        <taxon>Neoptera</taxon>
        <taxon>Paraneoptera</taxon>
        <taxon>Hemiptera</taxon>
        <taxon>Sternorrhyncha</taxon>
        <taxon>Aphidomorpha</taxon>
        <taxon>Aphidoidea</taxon>
        <taxon>Aphididae</taxon>
        <taxon>Aphidini</taxon>
        <taxon>Aphis</taxon>
        <taxon>Aphis</taxon>
    </lineage>
</organism>
<evidence type="ECO:0000256" key="1">
    <source>
        <dbReference type="SAM" id="Phobius"/>
    </source>
</evidence>
<dbReference type="AlphaFoldDB" id="A0A6G0TZ87"/>
<evidence type="ECO:0000313" key="2">
    <source>
        <dbReference type="EMBL" id="KAE9541762.1"/>
    </source>
</evidence>
<protein>
    <submittedName>
        <fullName evidence="2">Uncharacterized protein</fullName>
    </submittedName>
</protein>
<keyword evidence="3" id="KW-1185">Reference proteome</keyword>
<proteinExistence type="predicted"/>
<dbReference type="Proteomes" id="UP000475862">
    <property type="component" value="Unassembled WGS sequence"/>
</dbReference>
<reference evidence="2 3" key="1">
    <citation type="submission" date="2019-08" db="EMBL/GenBank/DDBJ databases">
        <title>The genome of the soybean aphid Biotype 1, its phylome, world population structure and adaptation to the North American continent.</title>
        <authorList>
            <person name="Giordano R."/>
            <person name="Donthu R.K."/>
            <person name="Hernandez A.G."/>
            <person name="Wright C.L."/>
            <person name="Zimin A.V."/>
        </authorList>
    </citation>
    <scope>NUCLEOTIDE SEQUENCE [LARGE SCALE GENOMIC DNA]</scope>
    <source>
        <tissue evidence="2">Whole aphids</tissue>
    </source>
</reference>
<comment type="caution">
    <text evidence="2">The sequence shown here is derived from an EMBL/GenBank/DDBJ whole genome shotgun (WGS) entry which is preliminary data.</text>
</comment>
<feature type="transmembrane region" description="Helical" evidence="1">
    <location>
        <begin position="246"/>
        <end position="267"/>
    </location>
</feature>
<keyword evidence="1" id="KW-0812">Transmembrane</keyword>
<accession>A0A6G0TZ87</accession>
<dbReference type="EMBL" id="VYZN01000012">
    <property type="protein sequence ID" value="KAE9541762.1"/>
    <property type="molecule type" value="Genomic_DNA"/>
</dbReference>
<sequence>MINDANNDPSKKLVSQCLTRVVPRAHKPLRPLRRAMIATIENYSKFPYIYICVAVVNLLLIANNIITYLKHLRTSCRAFTRDYSACNRYRDVKNFNSYQKPSPTPFPVVHTLLVLYNTMYDDGDDYCVPINTNWIRIGMKIFDKSRVYSNRDLGRTKLNGHAHCGGACPLAARATHLFVKSIITDGRDGCLGLFFAKAHGFRCDTAVSSKTVANAPGIGRAAHDFWLKGTDAVAECRRGLSVDRSIYIYIIYYMCNNIMLFVCRVLPSSARLR</sequence>
<evidence type="ECO:0000313" key="3">
    <source>
        <dbReference type="Proteomes" id="UP000475862"/>
    </source>
</evidence>
<keyword evidence="1" id="KW-1133">Transmembrane helix</keyword>
<feature type="transmembrane region" description="Helical" evidence="1">
    <location>
        <begin position="48"/>
        <end position="69"/>
    </location>
</feature>
<name>A0A6G0TZ87_APHGL</name>